<organism evidence="12 13">
    <name type="scientific">Candidatus Aquicultor secundus</name>
    <dbReference type="NCBI Taxonomy" id="1973895"/>
    <lineage>
        <taxon>Bacteria</taxon>
        <taxon>Bacillati</taxon>
        <taxon>Actinomycetota</taxon>
        <taxon>Candidatus Aquicultoria</taxon>
        <taxon>Candidatus Aquicultorales</taxon>
        <taxon>Candidatus Aquicultoraceae</taxon>
        <taxon>Candidatus Aquicultor</taxon>
    </lineage>
</organism>
<dbReference type="RefSeq" id="WP_286677422.1">
    <property type="nucleotide sequence ID" value="NZ_MNXI01000004.1"/>
</dbReference>
<accession>A0A2M7T6S2</accession>
<evidence type="ECO:0000256" key="7">
    <source>
        <dbReference type="ARBA" id="ARBA00025162"/>
    </source>
</evidence>
<dbReference type="FunFam" id="3.40.50.10050:FF:000001">
    <property type="entry name" value="Translation initiation factor IF-2"/>
    <property type="match status" value="1"/>
</dbReference>
<gene>
    <name evidence="8" type="primary">infB</name>
    <name evidence="12" type="ORF">COY37_07930</name>
</gene>
<comment type="similarity">
    <text evidence="1 8 9">Belongs to the TRAFAC class translation factor GTPase superfamily. Classic translation factor GTPase family. IF-2 subfamily.</text>
</comment>
<evidence type="ECO:0000313" key="12">
    <source>
        <dbReference type="EMBL" id="PIZ36876.1"/>
    </source>
</evidence>
<dbReference type="InterPro" id="IPR044145">
    <property type="entry name" value="IF2_II"/>
</dbReference>
<feature type="region of interest" description="Disordered" evidence="10">
    <location>
        <begin position="44"/>
        <end position="167"/>
    </location>
</feature>
<dbReference type="PANTHER" id="PTHR43381:SF5">
    <property type="entry name" value="TR-TYPE G DOMAIN-CONTAINING PROTEIN"/>
    <property type="match status" value="1"/>
</dbReference>
<evidence type="ECO:0000313" key="13">
    <source>
        <dbReference type="Proteomes" id="UP000230956"/>
    </source>
</evidence>
<dbReference type="AlphaFoldDB" id="A0A2M7T6S2"/>
<dbReference type="CDD" id="cd03692">
    <property type="entry name" value="mtIF2_IVc"/>
    <property type="match status" value="1"/>
</dbReference>
<dbReference type="Pfam" id="PF00009">
    <property type="entry name" value="GTP_EFTU"/>
    <property type="match status" value="1"/>
</dbReference>
<dbReference type="GO" id="GO:0003924">
    <property type="term" value="F:GTPase activity"/>
    <property type="evidence" value="ECO:0007669"/>
    <property type="project" value="UniProtKB-UniRule"/>
</dbReference>
<evidence type="ECO:0000256" key="9">
    <source>
        <dbReference type="RuleBase" id="RU000644"/>
    </source>
</evidence>
<feature type="binding site" evidence="8">
    <location>
        <begin position="306"/>
        <end position="310"/>
    </location>
    <ligand>
        <name>GTP</name>
        <dbReference type="ChEBI" id="CHEBI:37565"/>
    </ligand>
</feature>
<dbReference type="InterPro" id="IPR000178">
    <property type="entry name" value="TF_IF2_bacterial-like"/>
</dbReference>
<dbReference type="Pfam" id="PF11987">
    <property type="entry name" value="IF-2"/>
    <property type="match status" value="1"/>
</dbReference>
<dbReference type="InterPro" id="IPR023115">
    <property type="entry name" value="TIF_IF2_dom3"/>
</dbReference>
<dbReference type="Proteomes" id="UP000230956">
    <property type="component" value="Unassembled WGS sequence"/>
</dbReference>
<dbReference type="GO" id="GO:0003743">
    <property type="term" value="F:translation initiation factor activity"/>
    <property type="evidence" value="ECO:0007669"/>
    <property type="project" value="UniProtKB-UniRule"/>
</dbReference>
<evidence type="ECO:0000256" key="2">
    <source>
        <dbReference type="ARBA" id="ARBA00020675"/>
    </source>
</evidence>
<name>A0A2M7T6S2_9ACTN</name>
<dbReference type="GO" id="GO:0005829">
    <property type="term" value="C:cytosol"/>
    <property type="evidence" value="ECO:0007669"/>
    <property type="project" value="TreeGrafter"/>
</dbReference>
<reference evidence="13" key="1">
    <citation type="submission" date="2017-09" db="EMBL/GenBank/DDBJ databases">
        <title>Depth-based differentiation of microbial function through sediment-hosted aquifers and enrichment of novel symbionts in the deep terrestrial subsurface.</title>
        <authorList>
            <person name="Probst A.J."/>
            <person name="Ladd B."/>
            <person name="Jarett J.K."/>
            <person name="Geller-Mcgrath D.E."/>
            <person name="Sieber C.M.K."/>
            <person name="Emerson J.B."/>
            <person name="Anantharaman K."/>
            <person name="Thomas B.C."/>
            <person name="Malmstrom R."/>
            <person name="Stieglmeier M."/>
            <person name="Klingl A."/>
            <person name="Woyke T."/>
            <person name="Ryan C.M."/>
            <person name="Banfield J.F."/>
        </authorList>
    </citation>
    <scope>NUCLEOTIDE SEQUENCE [LARGE SCALE GENOMIC DNA]</scope>
</reference>
<dbReference type="PROSITE" id="PS51722">
    <property type="entry name" value="G_TR_2"/>
    <property type="match status" value="1"/>
</dbReference>
<dbReference type="NCBIfam" id="TIGR00231">
    <property type="entry name" value="small_GTP"/>
    <property type="match status" value="1"/>
</dbReference>
<comment type="subcellular location">
    <subcellularLocation>
        <location evidence="8">Cytoplasm</location>
    </subcellularLocation>
</comment>
<feature type="binding site" evidence="8">
    <location>
        <begin position="260"/>
        <end position="267"/>
    </location>
    <ligand>
        <name>GTP</name>
        <dbReference type="ChEBI" id="CHEBI:37565"/>
    </ligand>
</feature>
<dbReference type="CDD" id="cd03702">
    <property type="entry name" value="IF2_mtIF2_II"/>
    <property type="match status" value="1"/>
</dbReference>
<dbReference type="SUPFAM" id="SSF52540">
    <property type="entry name" value="P-loop containing nucleoside triphosphate hydrolases"/>
    <property type="match status" value="1"/>
</dbReference>
<keyword evidence="8" id="KW-0963">Cytoplasm</keyword>
<dbReference type="Pfam" id="PF22042">
    <property type="entry name" value="EF-G_D2"/>
    <property type="match status" value="1"/>
</dbReference>
<dbReference type="InterPro" id="IPR027417">
    <property type="entry name" value="P-loop_NTPase"/>
</dbReference>
<dbReference type="PROSITE" id="PS01176">
    <property type="entry name" value="IF2"/>
    <property type="match status" value="1"/>
</dbReference>
<dbReference type="InterPro" id="IPR009000">
    <property type="entry name" value="Transl_B-barrel_sf"/>
</dbReference>
<keyword evidence="4 8" id="KW-0547">Nucleotide-binding</keyword>
<comment type="function">
    <text evidence="7 8 9">One of the essential components for the initiation of protein synthesis. Protects formylmethionyl-tRNA from spontaneous hydrolysis and promotes its binding to the 30S ribosomal subunits. Also involved in the hydrolysis of GTP during the formation of the 70S ribosomal complex.</text>
</comment>
<dbReference type="InterPro" id="IPR006847">
    <property type="entry name" value="IF2_N"/>
</dbReference>
<feature type="binding site" evidence="8">
    <location>
        <begin position="360"/>
        <end position="363"/>
    </location>
    <ligand>
        <name>GTP</name>
        <dbReference type="ChEBI" id="CHEBI:37565"/>
    </ligand>
</feature>
<dbReference type="Pfam" id="PF04760">
    <property type="entry name" value="IF2_N"/>
    <property type="match status" value="2"/>
</dbReference>
<dbReference type="InterPro" id="IPR036925">
    <property type="entry name" value="TIF_IF2_dom3_sf"/>
</dbReference>
<dbReference type="Gene3D" id="1.10.10.2480">
    <property type="match status" value="1"/>
</dbReference>
<dbReference type="InterPro" id="IPR000795">
    <property type="entry name" value="T_Tr_GTP-bd_dom"/>
</dbReference>
<comment type="caution">
    <text evidence="12">The sequence shown here is derived from an EMBL/GenBank/DDBJ whole genome shotgun (WGS) entry which is preliminary data.</text>
</comment>
<evidence type="ECO:0000256" key="8">
    <source>
        <dbReference type="HAMAP-Rule" id="MF_00100"/>
    </source>
</evidence>
<evidence type="ECO:0000259" key="11">
    <source>
        <dbReference type="PROSITE" id="PS51722"/>
    </source>
</evidence>
<dbReference type="FunFam" id="2.40.30.10:FF:000008">
    <property type="entry name" value="Translation initiation factor IF-2"/>
    <property type="match status" value="1"/>
</dbReference>
<dbReference type="Gene3D" id="3.40.50.10050">
    <property type="entry name" value="Translation initiation factor IF- 2, domain 3"/>
    <property type="match status" value="1"/>
</dbReference>
<dbReference type="Gene3D" id="3.40.50.300">
    <property type="entry name" value="P-loop containing nucleotide triphosphate hydrolases"/>
    <property type="match status" value="1"/>
</dbReference>
<dbReference type="SUPFAM" id="SSF52156">
    <property type="entry name" value="Initiation factor IF2/eIF5b, domain 3"/>
    <property type="match status" value="1"/>
</dbReference>
<evidence type="ECO:0000256" key="5">
    <source>
        <dbReference type="ARBA" id="ARBA00022917"/>
    </source>
</evidence>
<dbReference type="CDD" id="cd01887">
    <property type="entry name" value="IF2_eIF5B"/>
    <property type="match status" value="1"/>
</dbReference>
<feature type="compositionally biased region" description="Low complexity" evidence="10">
    <location>
        <begin position="65"/>
        <end position="88"/>
    </location>
</feature>
<dbReference type="PANTHER" id="PTHR43381">
    <property type="entry name" value="TRANSLATION INITIATION FACTOR IF-2-RELATED"/>
    <property type="match status" value="1"/>
</dbReference>
<dbReference type="FunFam" id="3.40.50.300:FF:000019">
    <property type="entry name" value="Translation initiation factor IF-2"/>
    <property type="match status" value="1"/>
</dbReference>
<evidence type="ECO:0000256" key="1">
    <source>
        <dbReference type="ARBA" id="ARBA00007733"/>
    </source>
</evidence>
<dbReference type="GO" id="GO:0005525">
    <property type="term" value="F:GTP binding"/>
    <property type="evidence" value="ECO:0007669"/>
    <property type="project" value="UniProtKB-KW"/>
</dbReference>
<dbReference type="NCBIfam" id="TIGR00487">
    <property type="entry name" value="IF-2"/>
    <property type="match status" value="1"/>
</dbReference>
<evidence type="ECO:0000256" key="3">
    <source>
        <dbReference type="ARBA" id="ARBA00022540"/>
    </source>
</evidence>
<dbReference type="InterPro" id="IPR053905">
    <property type="entry name" value="EF-G-like_DII"/>
</dbReference>
<dbReference type="InterPro" id="IPR015760">
    <property type="entry name" value="TIF_IF2"/>
</dbReference>
<proteinExistence type="inferred from homology"/>
<evidence type="ECO:0000256" key="10">
    <source>
        <dbReference type="SAM" id="MobiDB-lite"/>
    </source>
</evidence>
<dbReference type="HAMAP" id="MF_00100_B">
    <property type="entry name" value="IF_2_B"/>
    <property type="match status" value="1"/>
</dbReference>
<dbReference type="SUPFAM" id="SSF50447">
    <property type="entry name" value="Translation proteins"/>
    <property type="match status" value="2"/>
</dbReference>
<dbReference type="EMBL" id="PFNG01000184">
    <property type="protein sequence ID" value="PIZ36876.1"/>
    <property type="molecule type" value="Genomic_DNA"/>
</dbReference>
<feature type="region of interest" description="G-domain" evidence="8">
    <location>
        <begin position="254"/>
        <end position="402"/>
    </location>
</feature>
<dbReference type="Gene3D" id="2.40.30.10">
    <property type="entry name" value="Translation factors"/>
    <property type="match status" value="2"/>
</dbReference>
<dbReference type="InterPro" id="IPR005225">
    <property type="entry name" value="Small_GTP-bd"/>
</dbReference>
<evidence type="ECO:0000256" key="6">
    <source>
        <dbReference type="ARBA" id="ARBA00023134"/>
    </source>
</evidence>
<keyword evidence="3 8" id="KW-0396">Initiation factor</keyword>
<keyword evidence="6 8" id="KW-0342">GTP-binding</keyword>
<sequence length="753" mass="81291">MRVYELAKQMGISSAELMDKLKTIGIEVKSHAASIDPEVVRKLDGAPKASSSPRAAVQDKETVAKKTATTKPAKASAKAASEKAPVAAQTKAAPQVKAAETPRAPQAERPSQPAQPAKTGVKAQGGANVQADTKPKPGAKTPQTQRRPGTRPAAPQKQSGRPQVTVEEPKRVIEVPLAATVKEFASLVGKEPNELIKMLLKLGELVTISQSLSSEAIEILADEMELNVKFYNPEEVHVEEEIVEDSDSLLPRPPVVTVMGHVDHGKTSLLDALRKTDVTSGEAGGITQHIGAYQVVLGGRKITFIDTPGHEAFTAMRARGANVTDIVVLVVAADDGVMPQTVEAINHAKAAGVPIVVAVNKIDKPNADPTRVRQELTKYELIPEEWGGETIFVDVSAKKQINLGDLLEMILLVADVQELKANPKATARGITIEAKLDRGRGPIATVLINRGTLRVGDAVIAGTAYGKVRAMNDDKGHPVREATPAQPVEVIGLSSLPRGGEELKVVEDEKTARRIAEKRALKRRLIAQEQRRRITLEDLFSRIQEGEVKDLNLVIKADTQGSVEALKDALYKLNTSEVQIQVIHTGVGGISETDIMLAAASNAIVIGFNVRPDINATAMATKESVDIRTYRIIYKVVEDITSALSGLLSPAIDEVDTGRAEVRALFKVPKLGVIAGCYVTNGEIDRNDRVRLVREGQVVYDGGIISLRRFKDDVKTVREGFECGIGLENFQDVKEGDVIETYKLVERERQLGE</sequence>
<dbReference type="FunFam" id="2.40.30.10:FF:000007">
    <property type="entry name" value="Translation initiation factor IF-2"/>
    <property type="match status" value="1"/>
</dbReference>
<feature type="domain" description="Tr-type G" evidence="11">
    <location>
        <begin position="251"/>
        <end position="420"/>
    </location>
</feature>
<evidence type="ECO:0000256" key="4">
    <source>
        <dbReference type="ARBA" id="ARBA00022741"/>
    </source>
</evidence>
<protein>
    <recommendedName>
        <fullName evidence="2 8">Translation initiation factor IF-2</fullName>
    </recommendedName>
</protein>
<keyword evidence="5 8" id="KW-0648">Protein biosynthesis</keyword>